<sequence length="328" mass="37361">MLSITNLYGFKECLKNRLKQLNACVCLASEVPTLPTIINRPELEANLFRVVTVQQLFPKEKHFHLSDVTLDHPNIRWKHREHLAEICKLTEQTLSAKLRAESSDYKSTADLIVFSEVAVHPDDEDLIRGLALKTKSIVFAGFVFTEHDGRIINKARWIIPDKTEFGMHWRIRDQGKFHMTPGEKHLGVEGYRPCQHVIEVEGSPEGPFKLTGAICYDATDIRLAADLRDKTDMFVIAAYNKDVNTFDNMASALQWHMYQHIVIANTGEYGGSTMQAPYKEKHHKLISHAHGASQIAISTADIDLAAFRRKVREYKKTKTEPAGFNRKH</sequence>
<protein>
    <recommendedName>
        <fullName evidence="3">CN hydrolase domain-containing protein</fullName>
    </recommendedName>
</protein>
<evidence type="ECO:0000313" key="1">
    <source>
        <dbReference type="EMBL" id="PMM62659.1"/>
    </source>
</evidence>
<evidence type="ECO:0000313" key="2">
    <source>
        <dbReference type="Proteomes" id="UP000235406"/>
    </source>
</evidence>
<accession>A0A2N7JUQ5</accession>
<dbReference type="SUPFAM" id="SSF56317">
    <property type="entry name" value="Carbon-nitrogen hydrolase"/>
    <property type="match status" value="1"/>
</dbReference>
<dbReference type="EMBL" id="MCZK01000173">
    <property type="protein sequence ID" value="PMM62659.1"/>
    <property type="molecule type" value="Genomic_DNA"/>
</dbReference>
<dbReference type="Proteomes" id="UP000235406">
    <property type="component" value="Unassembled WGS sequence"/>
</dbReference>
<reference evidence="2" key="1">
    <citation type="submission" date="2016-07" db="EMBL/GenBank/DDBJ databases">
        <title>Nontailed viruses are major unrecognized killers of bacteria in the ocean.</title>
        <authorList>
            <person name="Kauffman K."/>
            <person name="Hussain F."/>
            <person name="Yang J."/>
            <person name="Arevalo P."/>
            <person name="Brown J."/>
            <person name="Cutler M."/>
            <person name="Kelly L."/>
            <person name="Polz M.F."/>
        </authorList>
    </citation>
    <scope>NUCLEOTIDE SEQUENCE [LARGE SCALE GENOMIC DNA]</scope>
    <source>
        <strain evidence="2">10N.261.46.F8</strain>
    </source>
</reference>
<proteinExistence type="predicted"/>
<organism evidence="1 2">
    <name type="scientific">Vibrio lentus</name>
    <dbReference type="NCBI Taxonomy" id="136468"/>
    <lineage>
        <taxon>Bacteria</taxon>
        <taxon>Pseudomonadati</taxon>
        <taxon>Pseudomonadota</taxon>
        <taxon>Gammaproteobacteria</taxon>
        <taxon>Vibrionales</taxon>
        <taxon>Vibrionaceae</taxon>
        <taxon>Vibrio</taxon>
    </lineage>
</organism>
<name>A0A2N7JUQ5_9VIBR</name>
<dbReference type="InterPro" id="IPR036526">
    <property type="entry name" value="C-N_Hydrolase_sf"/>
</dbReference>
<comment type="caution">
    <text evidence="1">The sequence shown here is derived from an EMBL/GenBank/DDBJ whole genome shotgun (WGS) entry which is preliminary data.</text>
</comment>
<evidence type="ECO:0008006" key="3">
    <source>
        <dbReference type="Google" id="ProtNLM"/>
    </source>
</evidence>
<gene>
    <name evidence="1" type="ORF">BCT49_18270</name>
</gene>
<dbReference type="Gene3D" id="3.60.110.10">
    <property type="entry name" value="Carbon-nitrogen hydrolase"/>
    <property type="match status" value="1"/>
</dbReference>
<dbReference type="AlphaFoldDB" id="A0A2N7JUQ5"/>